<gene>
    <name evidence="2" type="ORF">TIFTF001_014037</name>
</gene>
<name>A0AA88AIX9_FICCA</name>
<protein>
    <submittedName>
        <fullName evidence="2">Uncharacterized protein</fullName>
    </submittedName>
</protein>
<evidence type="ECO:0000313" key="3">
    <source>
        <dbReference type="Proteomes" id="UP001187192"/>
    </source>
</evidence>
<reference evidence="2" key="1">
    <citation type="submission" date="2023-07" db="EMBL/GenBank/DDBJ databases">
        <title>draft genome sequence of fig (Ficus carica).</title>
        <authorList>
            <person name="Takahashi T."/>
            <person name="Nishimura K."/>
        </authorList>
    </citation>
    <scope>NUCLEOTIDE SEQUENCE</scope>
</reference>
<keyword evidence="3" id="KW-1185">Reference proteome</keyword>
<comment type="caution">
    <text evidence="2">The sequence shown here is derived from an EMBL/GenBank/DDBJ whole genome shotgun (WGS) entry which is preliminary data.</text>
</comment>
<accession>A0AA88AIX9</accession>
<dbReference type="Proteomes" id="UP001187192">
    <property type="component" value="Unassembled WGS sequence"/>
</dbReference>
<dbReference type="AlphaFoldDB" id="A0AA88AIX9"/>
<dbReference type="EMBL" id="BTGU01000019">
    <property type="protein sequence ID" value="GMN44836.1"/>
    <property type="molecule type" value="Genomic_DNA"/>
</dbReference>
<evidence type="ECO:0000256" key="1">
    <source>
        <dbReference type="SAM" id="MobiDB-lite"/>
    </source>
</evidence>
<proteinExistence type="predicted"/>
<feature type="compositionally biased region" description="Basic residues" evidence="1">
    <location>
        <begin position="12"/>
        <end position="25"/>
    </location>
</feature>
<organism evidence="2 3">
    <name type="scientific">Ficus carica</name>
    <name type="common">Common fig</name>
    <dbReference type="NCBI Taxonomy" id="3494"/>
    <lineage>
        <taxon>Eukaryota</taxon>
        <taxon>Viridiplantae</taxon>
        <taxon>Streptophyta</taxon>
        <taxon>Embryophyta</taxon>
        <taxon>Tracheophyta</taxon>
        <taxon>Spermatophyta</taxon>
        <taxon>Magnoliopsida</taxon>
        <taxon>eudicotyledons</taxon>
        <taxon>Gunneridae</taxon>
        <taxon>Pentapetalae</taxon>
        <taxon>rosids</taxon>
        <taxon>fabids</taxon>
        <taxon>Rosales</taxon>
        <taxon>Moraceae</taxon>
        <taxon>Ficeae</taxon>
        <taxon>Ficus</taxon>
    </lineage>
</organism>
<evidence type="ECO:0000313" key="2">
    <source>
        <dbReference type="EMBL" id="GMN44836.1"/>
    </source>
</evidence>
<feature type="region of interest" description="Disordered" evidence="1">
    <location>
        <begin position="1"/>
        <end position="46"/>
    </location>
</feature>
<sequence length="105" mass="11745">MWGIMGGGRGKDRGKRKRQREKRVSRAIPSIHYGKSNQQANGGGQDRNYTVPPLLFAGGYRDNSRRLLLLSCFLFDDDFREIGLPLRRRRVATATLSVVGIGLGI</sequence>